<dbReference type="Gene3D" id="2.40.50.90">
    <property type="match status" value="1"/>
</dbReference>
<dbReference type="Pfam" id="PF00565">
    <property type="entry name" value="SNase"/>
    <property type="match status" value="1"/>
</dbReference>
<dbReference type="PROSITE" id="PS50830">
    <property type="entry name" value="TNASE_3"/>
    <property type="match status" value="1"/>
</dbReference>
<dbReference type="AlphaFoldDB" id="A0A2G8RAB1"/>
<dbReference type="PANTHER" id="PTHR12302:SF26">
    <property type="entry name" value="BLR1266 PROTEIN"/>
    <property type="match status" value="1"/>
</dbReference>
<dbReference type="InterPro" id="IPR016071">
    <property type="entry name" value="Staphylococal_nuclease_OB-fold"/>
</dbReference>
<dbReference type="SMART" id="SM00318">
    <property type="entry name" value="SNc"/>
    <property type="match status" value="1"/>
</dbReference>
<evidence type="ECO:0000313" key="2">
    <source>
        <dbReference type="EMBL" id="PIL18477.1"/>
    </source>
</evidence>
<sequence length="206" mass="22570">MASSVLAAPNGILRVIDGDTFDVGKVRVRLHAVDAPEQAQTCGTPAWACGAWVTQEVRKRYQGQWAICEATDTDRYGRVVARCSVNGQDVGAALVSDGLAFAYRQYGWDYDLTEKAAAVAGVGLHSEQMQLPSEYRKAQRPAPKKPQQPEVQGCAIKGNVSRDGTRIYHVPGQAFYDKTRINEGAGEHWFCSEAEAVKAGWRKAQR</sequence>
<accession>A0A2G8RAB1</accession>
<dbReference type="SUPFAM" id="SSF50199">
    <property type="entry name" value="Staphylococcal nuclease"/>
    <property type="match status" value="1"/>
</dbReference>
<keyword evidence="3" id="KW-1185">Reference proteome</keyword>
<name>A0A2G8RAB1_9RHOB</name>
<proteinExistence type="predicted"/>
<organism evidence="2 3">
    <name type="scientific">Puniceibacterium antarcticum</name>
    <dbReference type="NCBI Taxonomy" id="1206336"/>
    <lineage>
        <taxon>Bacteria</taxon>
        <taxon>Pseudomonadati</taxon>
        <taxon>Pseudomonadota</taxon>
        <taxon>Alphaproteobacteria</taxon>
        <taxon>Rhodobacterales</taxon>
        <taxon>Paracoccaceae</taxon>
        <taxon>Puniceibacterium</taxon>
    </lineage>
</organism>
<comment type="caution">
    <text evidence="2">The sequence shown here is derived from an EMBL/GenBank/DDBJ whole genome shotgun (WGS) entry which is preliminary data.</text>
</comment>
<evidence type="ECO:0000313" key="3">
    <source>
        <dbReference type="Proteomes" id="UP000231259"/>
    </source>
</evidence>
<feature type="domain" description="TNase-like" evidence="1">
    <location>
        <begin position="12"/>
        <end position="145"/>
    </location>
</feature>
<dbReference type="PANTHER" id="PTHR12302">
    <property type="entry name" value="EBNA2 BINDING PROTEIN P100"/>
    <property type="match status" value="1"/>
</dbReference>
<dbReference type="Proteomes" id="UP000231259">
    <property type="component" value="Unassembled WGS sequence"/>
</dbReference>
<dbReference type="InterPro" id="IPR035437">
    <property type="entry name" value="SNase_OB-fold_sf"/>
</dbReference>
<gene>
    <name evidence="2" type="ORF">P775_18050</name>
</gene>
<evidence type="ECO:0000259" key="1">
    <source>
        <dbReference type="PROSITE" id="PS50830"/>
    </source>
</evidence>
<protein>
    <recommendedName>
        <fullName evidence="1">TNase-like domain-containing protein</fullName>
    </recommendedName>
</protein>
<dbReference type="EMBL" id="AWWI01000121">
    <property type="protein sequence ID" value="PIL18477.1"/>
    <property type="molecule type" value="Genomic_DNA"/>
</dbReference>
<reference evidence="2 3" key="1">
    <citation type="submission" date="2013-09" db="EMBL/GenBank/DDBJ databases">
        <title>Genome sequencing of Phaeobacter antarcticus sp. nov. SM1211.</title>
        <authorList>
            <person name="Zhang X.-Y."/>
            <person name="Liu C."/>
            <person name="Chen X.-L."/>
            <person name="Xie B.-B."/>
            <person name="Qin Q.-L."/>
            <person name="Rong J.-C."/>
            <person name="Zhang Y.-Z."/>
        </authorList>
    </citation>
    <scope>NUCLEOTIDE SEQUENCE [LARGE SCALE GENOMIC DNA]</scope>
    <source>
        <strain evidence="2 3">SM1211</strain>
    </source>
</reference>